<name>A0A250B7P5_9GAMM</name>
<dbReference type="GO" id="GO:0006518">
    <property type="term" value="P:peptide metabolic process"/>
    <property type="evidence" value="ECO:0007669"/>
    <property type="project" value="UniProtKB-ARBA"/>
</dbReference>
<evidence type="ECO:0000256" key="1">
    <source>
        <dbReference type="ARBA" id="ARBA00008031"/>
    </source>
</evidence>
<dbReference type="Proteomes" id="UP000217182">
    <property type="component" value="Chromosome"/>
</dbReference>
<proteinExistence type="inferred from homology"/>
<dbReference type="InterPro" id="IPR029065">
    <property type="entry name" value="Enolase_C-like"/>
</dbReference>
<dbReference type="OrthoDB" id="9802699at2"/>
<keyword evidence="3" id="KW-0413">Isomerase</keyword>
<dbReference type="InterPro" id="IPR036849">
    <property type="entry name" value="Enolase-like_C_sf"/>
</dbReference>
<dbReference type="Gene3D" id="3.20.20.120">
    <property type="entry name" value="Enolase-like C-terminal domain"/>
    <property type="match status" value="1"/>
</dbReference>
<evidence type="ECO:0000256" key="3">
    <source>
        <dbReference type="ARBA" id="ARBA00023235"/>
    </source>
</evidence>
<dbReference type="SUPFAM" id="SSF54826">
    <property type="entry name" value="Enolase N-terminal domain-like"/>
    <property type="match status" value="1"/>
</dbReference>
<evidence type="ECO:0000313" key="6">
    <source>
        <dbReference type="Proteomes" id="UP000217182"/>
    </source>
</evidence>
<gene>
    <name evidence="5" type="ORF">AWC35_23885</name>
</gene>
<dbReference type="InterPro" id="IPR029017">
    <property type="entry name" value="Enolase-like_N"/>
</dbReference>
<evidence type="ECO:0000313" key="5">
    <source>
        <dbReference type="EMBL" id="ATA22125.1"/>
    </source>
</evidence>
<feature type="domain" description="Mandelate racemase/muconate lactonizing enzyme C-terminal" evidence="4">
    <location>
        <begin position="141"/>
        <end position="238"/>
    </location>
</feature>
<keyword evidence="6" id="KW-1185">Reference proteome</keyword>
<keyword evidence="2" id="KW-0479">Metal-binding</keyword>
<comment type="similarity">
    <text evidence="1">Belongs to the mandelate racemase/muconate lactonizing enzyme family.</text>
</comment>
<evidence type="ECO:0000259" key="4">
    <source>
        <dbReference type="SMART" id="SM00922"/>
    </source>
</evidence>
<dbReference type="KEGG" id="gqu:AWC35_23885"/>
<dbReference type="SFLD" id="SFLDS00001">
    <property type="entry name" value="Enolase"/>
    <property type="match status" value="1"/>
</dbReference>
<dbReference type="Pfam" id="PF13378">
    <property type="entry name" value="MR_MLE_C"/>
    <property type="match status" value="1"/>
</dbReference>
<dbReference type="GO" id="GO:0046872">
    <property type="term" value="F:metal ion binding"/>
    <property type="evidence" value="ECO:0007669"/>
    <property type="project" value="UniProtKB-KW"/>
</dbReference>
<dbReference type="PROSITE" id="PS00909">
    <property type="entry name" value="MR_MLE_2"/>
    <property type="match status" value="1"/>
</dbReference>
<dbReference type="PANTHER" id="PTHR48073">
    <property type="entry name" value="O-SUCCINYLBENZOATE SYNTHASE-RELATED"/>
    <property type="match status" value="1"/>
</dbReference>
<protein>
    <submittedName>
        <fullName evidence="5">Mandelate racemase</fullName>
    </submittedName>
</protein>
<dbReference type="RefSeq" id="WP_095848716.1">
    <property type="nucleotide sequence ID" value="NZ_CP014136.1"/>
</dbReference>
<dbReference type="InterPro" id="IPR013342">
    <property type="entry name" value="Mandelate_racemase_C"/>
</dbReference>
<dbReference type="GO" id="GO:0009063">
    <property type="term" value="P:amino acid catabolic process"/>
    <property type="evidence" value="ECO:0007669"/>
    <property type="project" value="InterPro"/>
</dbReference>
<dbReference type="AlphaFoldDB" id="A0A250B7P5"/>
<dbReference type="PANTHER" id="PTHR48073:SF2">
    <property type="entry name" value="O-SUCCINYLBENZOATE SYNTHASE"/>
    <property type="match status" value="1"/>
</dbReference>
<dbReference type="Pfam" id="PF02746">
    <property type="entry name" value="MR_MLE_N"/>
    <property type="match status" value="1"/>
</dbReference>
<dbReference type="SMART" id="SM00922">
    <property type="entry name" value="MR_MLE"/>
    <property type="match status" value="1"/>
</dbReference>
<organism evidence="5 6">
    <name type="scientific">Gibbsiella quercinecans</name>
    <dbReference type="NCBI Taxonomy" id="929813"/>
    <lineage>
        <taxon>Bacteria</taxon>
        <taxon>Pseudomonadati</taxon>
        <taxon>Pseudomonadota</taxon>
        <taxon>Gammaproteobacteria</taxon>
        <taxon>Enterobacterales</taxon>
        <taxon>Yersiniaceae</taxon>
        <taxon>Gibbsiella</taxon>
    </lineage>
</organism>
<evidence type="ECO:0000256" key="2">
    <source>
        <dbReference type="ARBA" id="ARBA00022723"/>
    </source>
</evidence>
<dbReference type="GO" id="GO:0016854">
    <property type="term" value="F:racemase and epimerase activity"/>
    <property type="evidence" value="ECO:0007669"/>
    <property type="project" value="UniProtKB-ARBA"/>
</dbReference>
<dbReference type="SUPFAM" id="SSF51604">
    <property type="entry name" value="Enolase C-terminal domain-like"/>
    <property type="match status" value="1"/>
</dbReference>
<dbReference type="Gene3D" id="3.30.390.10">
    <property type="entry name" value="Enolase-like, N-terminal domain"/>
    <property type="match status" value="1"/>
</dbReference>
<sequence length="365" mass="39472">MKATLYRANVHYQALQLYTAASGSVTALEELYLLLEADGVCGLGEVRVNIAYLNGYSPEQVLSDVMRALRRLDLSQSASTLLLTLETQLAGCLAPTRMLIDIALHDLFARQQGLSVAQLIGTQHPLPISYSTNQTLFWAPDEQMLQQARAYVERGFTQLKLRIAVGSFTHDLKRIAALRDRFGDDISLSADANGQWRPDEALAKLQALAPFSLSYLEQPLADKDAHHYAALAAASPIPLMLDESMSNENDLERIIALRGQVWAHLKLVKMGGIAPVLRAAQRLQAANIPFMIGQMNEGGAATSAALHVAHACRPAYAELYGADGAADDPASGLRYSQGLVSSPNGAGLGIAFDPAQAQFIQEFNS</sequence>
<dbReference type="InterPro" id="IPR018110">
    <property type="entry name" value="Mandel_Rmase/mucon_lact_enz_CS"/>
</dbReference>
<accession>A0A250B7P5</accession>
<dbReference type="EMBL" id="CP014136">
    <property type="protein sequence ID" value="ATA22125.1"/>
    <property type="molecule type" value="Genomic_DNA"/>
</dbReference>
<dbReference type="InterPro" id="IPR013341">
    <property type="entry name" value="Mandelate_racemase_N_dom"/>
</dbReference>
<reference evidence="5 6" key="1">
    <citation type="submission" date="2016-01" db="EMBL/GenBank/DDBJ databases">
        <authorList>
            <person name="Oliw E.H."/>
        </authorList>
    </citation>
    <scope>NUCLEOTIDE SEQUENCE [LARGE SCALE GENOMIC DNA]</scope>
    <source>
        <strain evidence="5 6">FRB97</strain>
    </source>
</reference>